<evidence type="ECO:0000256" key="1">
    <source>
        <dbReference type="SAM" id="Phobius"/>
    </source>
</evidence>
<evidence type="ECO:0000313" key="3">
    <source>
        <dbReference type="Proteomes" id="UP001279734"/>
    </source>
</evidence>
<keyword evidence="1" id="KW-0472">Membrane</keyword>
<organism evidence="2 3">
    <name type="scientific">Nepenthes gracilis</name>
    <name type="common">Slender pitcher plant</name>
    <dbReference type="NCBI Taxonomy" id="150966"/>
    <lineage>
        <taxon>Eukaryota</taxon>
        <taxon>Viridiplantae</taxon>
        <taxon>Streptophyta</taxon>
        <taxon>Embryophyta</taxon>
        <taxon>Tracheophyta</taxon>
        <taxon>Spermatophyta</taxon>
        <taxon>Magnoliopsida</taxon>
        <taxon>eudicotyledons</taxon>
        <taxon>Gunneridae</taxon>
        <taxon>Pentapetalae</taxon>
        <taxon>Caryophyllales</taxon>
        <taxon>Nepenthaceae</taxon>
        <taxon>Nepenthes</taxon>
    </lineage>
</organism>
<sequence length="82" mass="8803">MCGAAYGVTAVASLPWMLLLFPMFVVPWGGMKSDATDLLAASVMVCYFFGFGGWMVHVAEALRIVKWLGQCANLALTKLSGL</sequence>
<keyword evidence="1" id="KW-1133">Transmembrane helix</keyword>
<comment type="caution">
    <text evidence="2">The sequence shown here is derived from an EMBL/GenBank/DDBJ whole genome shotgun (WGS) entry which is preliminary data.</text>
</comment>
<keyword evidence="3" id="KW-1185">Reference proteome</keyword>
<dbReference type="Proteomes" id="UP001279734">
    <property type="component" value="Unassembled WGS sequence"/>
</dbReference>
<proteinExistence type="predicted"/>
<gene>
    <name evidence="2" type="ORF">Nepgr_005394</name>
</gene>
<name>A0AAD3XGD2_NEPGR</name>
<feature type="transmembrane region" description="Helical" evidence="1">
    <location>
        <begin position="6"/>
        <end position="26"/>
    </location>
</feature>
<evidence type="ECO:0000313" key="2">
    <source>
        <dbReference type="EMBL" id="GMH03555.1"/>
    </source>
</evidence>
<accession>A0AAD3XGD2</accession>
<reference evidence="2" key="1">
    <citation type="submission" date="2023-05" db="EMBL/GenBank/DDBJ databases">
        <title>Nepenthes gracilis genome sequencing.</title>
        <authorList>
            <person name="Fukushima K."/>
        </authorList>
    </citation>
    <scope>NUCLEOTIDE SEQUENCE</scope>
    <source>
        <strain evidence="2">SING2019-196</strain>
    </source>
</reference>
<protein>
    <submittedName>
        <fullName evidence="2">Uncharacterized protein</fullName>
    </submittedName>
</protein>
<feature type="transmembrane region" description="Helical" evidence="1">
    <location>
        <begin position="38"/>
        <end position="59"/>
    </location>
</feature>
<dbReference type="AlphaFoldDB" id="A0AAD3XGD2"/>
<dbReference type="EMBL" id="BSYO01000004">
    <property type="protein sequence ID" value="GMH03555.1"/>
    <property type="molecule type" value="Genomic_DNA"/>
</dbReference>
<keyword evidence="1" id="KW-0812">Transmembrane</keyword>